<dbReference type="NCBIfam" id="TIGR00150">
    <property type="entry name" value="T6A_YjeE"/>
    <property type="match status" value="1"/>
</dbReference>
<dbReference type="PANTHER" id="PTHR33540">
    <property type="entry name" value="TRNA THREONYLCARBAMOYLADENOSINE BIOSYNTHESIS PROTEIN TSAE"/>
    <property type="match status" value="1"/>
</dbReference>
<evidence type="ECO:0000256" key="4">
    <source>
        <dbReference type="ARBA" id="ARBA00022490"/>
    </source>
</evidence>
<keyword evidence="12" id="KW-1185">Reference proteome</keyword>
<keyword evidence="8" id="KW-0067">ATP-binding</keyword>
<dbReference type="Gene3D" id="3.40.50.300">
    <property type="entry name" value="P-loop containing nucleotide triphosphate hydrolases"/>
    <property type="match status" value="1"/>
</dbReference>
<evidence type="ECO:0000313" key="11">
    <source>
        <dbReference type="EMBL" id="TCK06538.1"/>
    </source>
</evidence>
<evidence type="ECO:0000256" key="8">
    <source>
        <dbReference type="ARBA" id="ARBA00022840"/>
    </source>
</evidence>
<dbReference type="Proteomes" id="UP000295777">
    <property type="component" value="Unassembled WGS sequence"/>
</dbReference>
<name>A0A4R1GEV6_9BACT</name>
<comment type="caution">
    <text evidence="11">The sequence shown here is derived from an EMBL/GenBank/DDBJ whole genome shotgun (WGS) entry which is preliminary data.</text>
</comment>
<keyword evidence="5" id="KW-0819">tRNA processing</keyword>
<evidence type="ECO:0000256" key="7">
    <source>
        <dbReference type="ARBA" id="ARBA00022741"/>
    </source>
</evidence>
<protein>
    <recommendedName>
        <fullName evidence="3">tRNA threonylcarbamoyladenosine biosynthesis protein TsaE</fullName>
    </recommendedName>
    <alternativeName>
        <fullName evidence="10">t(6)A37 threonylcarbamoyladenosine biosynthesis protein TsaE</fullName>
    </alternativeName>
</protein>
<comment type="subcellular location">
    <subcellularLocation>
        <location evidence="1">Cytoplasm</location>
    </subcellularLocation>
</comment>
<dbReference type="Pfam" id="PF02367">
    <property type="entry name" value="TsaE"/>
    <property type="match status" value="1"/>
</dbReference>
<keyword evidence="4" id="KW-0963">Cytoplasm</keyword>
<gene>
    <name evidence="11" type="ORF">CLV27_0340</name>
</gene>
<dbReference type="InterPro" id="IPR027417">
    <property type="entry name" value="P-loop_NTPase"/>
</dbReference>
<evidence type="ECO:0000256" key="9">
    <source>
        <dbReference type="ARBA" id="ARBA00022842"/>
    </source>
</evidence>
<organism evidence="11 12">
    <name type="scientific">Phorcysia thermohydrogeniphila</name>
    <dbReference type="NCBI Taxonomy" id="936138"/>
    <lineage>
        <taxon>Bacteria</taxon>
        <taxon>Pseudomonadati</taxon>
        <taxon>Aquificota</taxon>
        <taxon>Aquificia</taxon>
        <taxon>Desulfurobacteriales</taxon>
        <taxon>Desulfurobacteriaceae</taxon>
        <taxon>Phorcysia</taxon>
    </lineage>
</organism>
<dbReference type="PANTHER" id="PTHR33540:SF2">
    <property type="entry name" value="TRNA THREONYLCARBAMOYLADENOSINE BIOSYNTHESIS PROTEIN TSAE"/>
    <property type="match status" value="1"/>
</dbReference>
<comment type="similarity">
    <text evidence="2">Belongs to the TsaE family.</text>
</comment>
<evidence type="ECO:0000313" key="12">
    <source>
        <dbReference type="Proteomes" id="UP000295777"/>
    </source>
</evidence>
<evidence type="ECO:0000256" key="5">
    <source>
        <dbReference type="ARBA" id="ARBA00022694"/>
    </source>
</evidence>
<dbReference type="GO" id="GO:0046872">
    <property type="term" value="F:metal ion binding"/>
    <property type="evidence" value="ECO:0007669"/>
    <property type="project" value="UniProtKB-KW"/>
</dbReference>
<evidence type="ECO:0000256" key="10">
    <source>
        <dbReference type="ARBA" id="ARBA00032441"/>
    </source>
</evidence>
<evidence type="ECO:0000256" key="3">
    <source>
        <dbReference type="ARBA" id="ARBA00019010"/>
    </source>
</evidence>
<dbReference type="GO" id="GO:0005737">
    <property type="term" value="C:cytoplasm"/>
    <property type="evidence" value="ECO:0007669"/>
    <property type="project" value="UniProtKB-SubCell"/>
</dbReference>
<keyword evidence="9" id="KW-0460">Magnesium</keyword>
<keyword evidence="6" id="KW-0479">Metal-binding</keyword>
<dbReference type="InterPro" id="IPR003442">
    <property type="entry name" value="T6A_TsaE"/>
</dbReference>
<accession>A0A4R1GEV6</accession>
<evidence type="ECO:0000256" key="1">
    <source>
        <dbReference type="ARBA" id="ARBA00004496"/>
    </source>
</evidence>
<dbReference type="GO" id="GO:0005524">
    <property type="term" value="F:ATP binding"/>
    <property type="evidence" value="ECO:0007669"/>
    <property type="project" value="UniProtKB-KW"/>
</dbReference>
<evidence type="ECO:0000256" key="6">
    <source>
        <dbReference type="ARBA" id="ARBA00022723"/>
    </source>
</evidence>
<evidence type="ECO:0000256" key="2">
    <source>
        <dbReference type="ARBA" id="ARBA00007599"/>
    </source>
</evidence>
<dbReference type="SUPFAM" id="SSF52540">
    <property type="entry name" value="P-loop containing nucleoside triphosphate hydrolases"/>
    <property type="match status" value="1"/>
</dbReference>
<reference evidence="11 12" key="1">
    <citation type="submission" date="2019-03" db="EMBL/GenBank/DDBJ databases">
        <title>Genomic Encyclopedia of Archaeal and Bacterial Type Strains, Phase II (KMG-II): from individual species to whole genera.</title>
        <authorList>
            <person name="Goeker M."/>
        </authorList>
    </citation>
    <scope>NUCLEOTIDE SEQUENCE [LARGE SCALE GENOMIC DNA]</scope>
    <source>
        <strain evidence="11 12">DSM 24425</strain>
    </source>
</reference>
<dbReference type="AlphaFoldDB" id="A0A4R1GEV6"/>
<dbReference type="EMBL" id="SMFV01000001">
    <property type="protein sequence ID" value="TCK06538.1"/>
    <property type="molecule type" value="Genomic_DNA"/>
</dbReference>
<keyword evidence="7" id="KW-0547">Nucleotide-binding</keyword>
<sequence>MWGRELNRCSVRTKSVEETRELGKALGELLPPKVVVILSGELGCGKTELTRGIAEALGIPADDVSSPSFNLVHEYDELIHVDLYRLDSIEAAEDIGIEELLLDNRPKIIEWGETIEELLECLPVIKIRCRQAGEEREFEISDSTGKICRELLKKLS</sequence>
<proteinExistence type="inferred from homology"/>
<dbReference type="GO" id="GO:0002949">
    <property type="term" value="P:tRNA threonylcarbamoyladenosine modification"/>
    <property type="evidence" value="ECO:0007669"/>
    <property type="project" value="InterPro"/>
</dbReference>